<protein>
    <submittedName>
        <fullName evidence="2">Uncharacterized protein</fullName>
    </submittedName>
</protein>
<evidence type="ECO:0000313" key="2">
    <source>
        <dbReference type="EMBL" id="CAD9545690.1"/>
    </source>
</evidence>
<dbReference type="EMBL" id="HBGU01079046">
    <property type="protein sequence ID" value="CAD9545690.1"/>
    <property type="molecule type" value="Transcribed_RNA"/>
</dbReference>
<evidence type="ECO:0000256" key="1">
    <source>
        <dbReference type="SAM" id="MobiDB-lite"/>
    </source>
</evidence>
<accession>A0A7S2JEL4</accession>
<proteinExistence type="predicted"/>
<reference evidence="2" key="1">
    <citation type="submission" date="2021-01" db="EMBL/GenBank/DDBJ databases">
        <authorList>
            <person name="Corre E."/>
            <person name="Pelletier E."/>
            <person name="Niang G."/>
            <person name="Scheremetjew M."/>
            <person name="Finn R."/>
            <person name="Kale V."/>
            <person name="Holt S."/>
            <person name="Cochrane G."/>
            <person name="Meng A."/>
            <person name="Brown T."/>
            <person name="Cohen L."/>
        </authorList>
    </citation>
    <scope>NUCLEOTIDE SEQUENCE</scope>
    <source>
        <strain evidence="2">UTEX LB 985</strain>
    </source>
</reference>
<dbReference type="AlphaFoldDB" id="A0A7S2JEL4"/>
<name>A0A7S2JEL4_9EUKA</name>
<sequence>MTTVRRKARVLWRRHIGGQDVDTEYAEIDPGGEAVVHEQVSFPGEVWAVEASHDRVLLALYVATSEREQVIRVDAAARDAASRGPVQPDAVAAGSAPANEDDDPDLAAAIRASLETAPVIPSATAQAAASRRAFAAQLLEANNPQEAARHFVANCKHPASQIAVATAKDGGTATDNGFGSVEAACHLSRRLCEAHRTQVRLRNAVEVARIGANDGDKPCRLQYVLEDGSRHVETLPSCAPMAAVATLACLLLLRRCSELTEVADACDSRSEAATHVLVCTAPRLRLLLHVGHGLASECDSQEAAGDLHSRGLAPSATLRLQQL</sequence>
<gene>
    <name evidence="2" type="ORF">CBRE1094_LOCUS43140</name>
</gene>
<feature type="region of interest" description="Disordered" evidence="1">
    <location>
        <begin position="78"/>
        <end position="102"/>
    </location>
</feature>
<organism evidence="2">
    <name type="scientific">Haptolina brevifila</name>
    <dbReference type="NCBI Taxonomy" id="156173"/>
    <lineage>
        <taxon>Eukaryota</taxon>
        <taxon>Haptista</taxon>
        <taxon>Haptophyta</taxon>
        <taxon>Prymnesiophyceae</taxon>
        <taxon>Prymnesiales</taxon>
        <taxon>Prymnesiaceae</taxon>
        <taxon>Haptolina</taxon>
    </lineage>
</organism>